<dbReference type="PRINTS" id="PR00081">
    <property type="entry name" value="GDHRDH"/>
</dbReference>
<dbReference type="PANTHER" id="PTHR45458">
    <property type="entry name" value="SHORT-CHAIN DEHYDROGENASE/REDUCTASE SDR"/>
    <property type="match status" value="1"/>
</dbReference>
<dbReference type="EMBL" id="NKHU02000057">
    <property type="protein sequence ID" value="RHZ59784.1"/>
    <property type="molecule type" value="Genomic_DNA"/>
</dbReference>
<dbReference type="Pfam" id="PF00106">
    <property type="entry name" value="adh_short"/>
    <property type="match status" value="1"/>
</dbReference>
<sequence>MPTYVVTGAARGLGYAFIKLLASDPANTVIGLVRNSTTARARLAPDSITNVHVIPADITDKVAMKRAAEESREVLDGKGLDVLICNAAYISEVSALKSVQEFEQDTLTLFDDAEKSFNVNVLGTLKTVFAFLPLIQEGQLKKVVATSSGMGDIDLINEAKISNVVPYALSKAALRTLFAKLAAAYEE</sequence>
<comment type="caution">
    <text evidence="1">The sequence shown here is derived from an EMBL/GenBank/DDBJ whole genome shotgun (WGS) entry which is preliminary data.</text>
</comment>
<evidence type="ECO:0000313" key="1">
    <source>
        <dbReference type="EMBL" id="RHZ59784.1"/>
    </source>
</evidence>
<dbReference type="Proteomes" id="UP000215305">
    <property type="component" value="Unassembled WGS sequence"/>
</dbReference>
<organism evidence="1 2">
    <name type="scientific">Aspergillus thermomutatus</name>
    <name type="common">Neosartorya pseudofischeri</name>
    <dbReference type="NCBI Taxonomy" id="41047"/>
    <lineage>
        <taxon>Eukaryota</taxon>
        <taxon>Fungi</taxon>
        <taxon>Dikarya</taxon>
        <taxon>Ascomycota</taxon>
        <taxon>Pezizomycotina</taxon>
        <taxon>Eurotiomycetes</taxon>
        <taxon>Eurotiomycetidae</taxon>
        <taxon>Eurotiales</taxon>
        <taxon>Aspergillaceae</taxon>
        <taxon>Aspergillus</taxon>
        <taxon>Aspergillus subgen. Fumigati</taxon>
    </lineage>
</organism>
<protein>
    <recommendedName>
        <fullName evidence="3">Ketoreductase (KR) domain-containing protein</fullName>
    </recommendedName>
</protein>
<dbReference type="Gene3D" id="3.40.50.720">
    <property type="entry name" value="NAD(P)-binding Rossmann-like Domain"/>
    <property type="match status" value="1"/>
</dbReference>
<accession>A0A397HDX4</accession>
<keyword evidence="2" id="KW-1185">Reference proteome</keyword>
<gene>
    <name evidence="1" type="ORF">CDV56_102484</name>
</gene>
<dbReference type="InterPro" id="IPR052184">
    <property type="entry name" value="SDR_enzymes"/>
</dbReference>
<dbReference type="RefSeq" id="XP_026615858.1">
    <property type="nucleotide sequence ID" value="XM_026756103.1"/>
</dbReference>
<dbReference type="InterPro" id="IPR002347">
    <property type="entry name" value="SDR_fam"/>
</dbReference>
<dbReference type="GO" id="GO:0016616">
    <property type="term" value="F:oxidoreductase activity, acting on the CH-OH group of donors, NAD or NADP as acceptor"/>
    <property type="evidence" value="ECO:0007669"/>
    <property type="project" value="TreeGrafter"/>
</dbReference>
<reference evidence="1" key="1">
    <citation type="submission" date="2018-08" db="EMBL/GenBank/DDBJ databases">
        <title>Draft genome sequence of azole-resistant Aspergillus thermomutatus (Neosartorya pseudofischeri) strain HMR AF 39, isolated from a human nasal aspirate.</title>
        <authorList>
            <person name="Parent-Michaud M."/>
            <person name="Dufresne P.J."/>
            <person name="Fournier E."/>
            <person name="Martineau C."/>
            <person name="Moreira S."/>
            <person name="Perkins V."/>
            <person name="De Repentigny L."/>
            <person name="Dufresne S.F."/>
        </authorList>
    </citation>
    <scope>NUCLEOTIDE SEQUENCE [LARGE SCALE GENOMIC DNA]</scope>
    <source>
        <strain evidence="1">HMR AF 39</strain>
    </source>
</reference>
<dbReference type="OrthoDB" id="7289984at2759"/>
<evidence type="ECO:0008006" key="3">
    <source>
        <dbReference type="Google" id="ProtNLM"/>
    </source>
</evidence>
<dbReference type="SUPFAM" id="SSF51735">
    <property type="entry name" value="NAD(P)-binding Rossmann-fold domains"/>
    <property type="match status" value="1"/>
</dbReference>
<dbReference type="GeneID" id="38124458"/>
<evidence type="ECO:0000313" key="2">
    <source>
        <dbReference type="Proteomes" id="UP000215305"/>
    </source>
</evidence>
<proteinExistence type="predicted"/>
<dbReference type="PANTHER" id="PTHR45458:SF3">
    <property type="entry name" value="CHAIN DEHYDROGENASE (ATSC), PUTATIVE-RELATED"/>
    <property type="match status" value="1"/>
</dbReference>
<name>A0A397HDX4_ASPTH</name>
<dbReference type="AlphaFoldDB" id="A0A397HDX4"/>
<dbReference type="InterPro" id="IPR036291">
    <property type="entry name" value="NAD(P)-bd_dom_sf"/>
</dbReference>
<dbReference type="VEuPathDB" id="FungiDB:CDV56_102484"/>